<accession>A0A7W9FPE0</accession>
<keyword evidence="2" id="KW-1185">Reference proteome</keyword>
<organism evidence="1 2">
    <name type="scientific">Prosthecomicrobium pneumaticum</name>
    <dbReference type="NCBI Taxonomy" id="81895"/>
    <lineage>
        <taxon>Bacteria</taxon>
        <taxon>Pseudomonadati</taxon>
        <taxon>Pseudomonadota</taxon>
        <taxon>Alphaproteobacteria</taxon>
        <taxon>Hyphomicrobiales</taxon>
        <taxon>Kaistiaceae</taxon>
        <taxon>Prosthecomicrobium</taxon>
    </lineage>
</organism>
<dbReference type="AlphaFoldDB" id="A0A7W9FPE0"/>
<dbReference type="RefSeq" id="WP_183857810.1">
    <property type="nucleotide sequence ID" value="NZ_JACHOO010000008.1"/>
</dbReference>
<sequence>MSEHDWAVLVEDGSDMPPMSLEERASAIAEELRKGNPSKLFCKLLAGMIDPNGKNATRTLFRLSYKNTGRPRSDKRLSYFMERLVDQRGFTIDAAVHEAQKAFGEEGHSRSSCLAALARVRETRALERDFREYLARQEAAKLADCPE</sequence>
<gene>
    <name evidence="1" type="ORF">GGQ63_003438</name>
</gene>
<name>A0A7W9FPE0_9HYPH</name>
<protein>
    <submittedName>
        <fullName evidence="1">Uncharacterized protein</fullName>
    </submittedName>
</protein>
<comment type="caution">
    <text evidence="1">The sequence shown here is derived from an EMBL/GenBank/DDBJ whole genome shotgun (WGS) entry which is preliminary data.</text>
</comment>
<proteinExistence type="predicted"/>
<dbReference type="Proteomes" id="UP000523821">
    <property type="component" value="Unassembled WGS sequence"/>
</dbReference>
<dbReference type="EMBL" id="JACHOO010000008">
    <property type="protein sequence ID" value="MBB5754352.1"/>
    <property type="molecule type" value="Genomic_DNA"/>
</dbReference>
<evidence type="ECO:0000313" key="1">
    <source>
        <dbReference type="EMBL" id="MBB5754352.1"/>
    </source>
</evidence>
<evidence type="ECO:0000313" key="2">
    <source>
        <dbReference type="Proteomes" id="UP000523821"/>
    </source>
</evidence>
<reference evidence="1 2" key="1">
    <citation type="submission" date="2020-08" db="EMBL/GenBank/DDBJ databases">
        <title>Genomic Encyclopedia of Type Strains, Phase IV (KMG-IV): sequencing the most valuable type-strain genomes for metagenomic binning, comparative biology and taxonomic classification.</title>
        <authorList>
            <person name="Goeker M."/>
        </authorList>
    </citation>
    <scope>NUCLEOTIDE SEQUENCE [LARGE SCALE GENOMIC DNA]</scope>
    <source>
        <strain evidence="1 2">DSM 16268</strain>
    </source>
</reference>